<reference evidence="1" key="1">
    <citation type="submission" date="2018-10" db="EMBL/GenBank/DDBJ databases">
        <title>Hidden diversity of soil giant viruses.</title>
        <authorList>
            <person name="Schulz F."/>
            <person name="Alteio L."/>
            <person name="Goudeau D."/>
            <person name="Ryan E.M."/>
            <person name="Malmstrom R.R."/>
            <person name="Blanchard J."/>
            <person name="Woyke T."/>
        </authorList>
    </citation>
    <scope>NUCLEOTIDE SEQUENCE</scope>
    <source>
        <strain evidence="1">HYV1</strain>
    </source>
</reference>
<proteinExistence type="predicted"/>
<gene>
    <name evidence="1" type="ORF">Hyperionvirus28_14</name>
</gene>
<evidence type="ECO:0000313" key="1">
    <source>
        <dbReference type="EMBL" id="AYV84526.1"/>
    </source>
</evidence>
<dbReference type="EMBL" id="MK072410">
    <property type="protein sequence ID" value="AYV84526.1"/>
    <property type="molecule type" value="Genomic_DNA"/>
</dbReference>
<name>A0A3G5ABC5_9VIRU</name>
<protein>
    <submittedName>
        <fullName evidence="1">Uncharacterized protein</fullName>
    </submittedName>
</protein>
<sequence length="290" mass="33894">MSVRLDRSEIEIFPRRTIFYATEKSIIIVDFVNGLVVSTCDLAKLPCCKAIEIHRDNDKTSLQWGTQMGYCFSTHSYCCPYIDLVRDNGETKLLIGQSVNNGSSEFIKWDDAELLTCAHLLKLTTIPFHNKIVRIKAHITHLVKLHPRTNDPHQFYKKYFCWHNRDILWFGTVHNNVFYSEKLRDPLFERIERYCLTDDNMLMLLIRTKKKPSRLVFVDCDDVNVMCVCTLPQNFPKEFTTSHAFAEMVMNRKDFLRGRDEMVKQLDDYILPPLAEIVFVYLVGNPIGKN</sequence>
<organism evidence="1">
    <name type="scientific">Hyperionvirus sp</name>
    <dbReference type="NCBI Taxonomy" id="2487770"/>
    <lineage>
        <taxon>Viruses</taxon>
        <taxon>Varidnaviria</taxon>
        <taxon>Bamfordvirae</taxon>
        <taxon>Nucleocytoviricota</taxon>
        <taxon>Megaviricetes</taxon>
        <taxon>Imitervirales</taxon>
        <taxon>Mimiviridae</taxon>
        <taxon>Klosneuvirinae</taxon>
    </lineage>
</organism>
<accession>A0A3G5ABC5</accession>